<reference evidence="4 6" key="1">
    <citation type="submission" date="2015-07" db="EMBL/GenBank/DDBJ databases">
        <title>Fjat-14205 dsm 2895.</title>
        <authorList>
            <person name="Liu B."/>
            <person name="Wang J."/>
            <person name="Zhu Y."/>
            <person name="Liu G."/>
            <person name="Chen Q."/>
            <person name="Chen Z."/>
            <person name="Lan J."/>
            <person name="Che J."/>
            <person name="Ge C."/>
            <person name="Shi H."/>
            <person name="Pan Z."/>
            <person name="Liu X."/>
        </authorList>
    </citation>
    <scope>NUCLEOTIDE SEQUENCE [LARGE SCALE GENOMIC DNA]</scope>
    <source>
        <strain evidence="4 6">DSM 2895</strain>
    </source>
</reference>
<feature type="domain" description="HTH tetR-type" evidence="3">
    <location>
        <begin position="1"/>
        <end position="59"/>
    </location>
</feature>
<dbReference type="Pfam" id="PF17932">
    <property type="entry name" value="TetR_C_24"/>
    <property type="match status" value="1"/>
</dbReference>
<dbReference type="STRING" id="47500.AF333_18540"/>
<dbReference type="Gene3D" id="1.10.357.10">
    <property type="entry name" value="Tetracycline Repressor, domain 2"/>
    <property type="match status" value="1"/>
</dbReference>
<dbReference type="RefSeq" id="WP_043064872.1">
    <property type="nucleotide sequence ID" value="NZ_BJOA01000101.1"/>
</dbReference>
<accession>A0A0D1Y099</accession>
<dbReference type="OrthoDB" id="268339at2"/>
<dbReference type="Gene3D" id="1.10.10.60">
    <property type="entry name" value="Homeodomain-like"/>
    <property type="match status" value="1"/>
</dbReference>
<protein>
    <submittedName>
        <fullName evidence="4">TetR family transcriptional regulator</fullName>
    </submittedName>
    <submittedName>
        <fullName evidence="5">Transcriptional regulator, TetR family</fullName>
    </submittedName>
</protein>
<name>A0A0D1Y099_ANEMI</name>
<dbReference type="AlphaFoldDB" id="A0A0D1Y099"/>
<evidence type="ECO:0000313" key="6">
    <source>
        <dbReference type="Proteomes" id="UP000037269"/>
    </source>
</evidence>
<dbReference type="InterPro" id="IPR050624">
    <property type="entry name" value="HTH-type_Tx_Regulator"/>
</dbReference>
<dbReference type="SUPFAM" id="SSF48498">
    <property type="entry name" value="Tetracyclin repressor-like, C-terminal domain"/>
    <property type="match status" value="1"/>
</dbReference>
<dbReference type="GO" id="GO:0003677">
    <property type="term" value="F:DNA binding"/>
    <property type="evidence" value="ECO:0007669"/>
    <property type="project" value="UniProtKB-UniRule"/>
</dbReference>
<dbReference type="PANTHER" id="PTHR43479">
    <property type="entry name" value="ACREF/ENVCD OPERON REPRESSOR-RELATED"/>
    <property type="match status" value="1"/>
</dbReference>
<evidence type="ECO:0000256" key="1">
    <source>
        <dbReference type="ARBA" id="ARBA00023125"/>
    </source>
</evidence>
<evidence type="ECO:0000256" key="2">
    <source>
        <dbReference type="PROSITE-ProRule" id="PRU00335"/>
    </source>
</evidence>
<dbReference type="EMBL" id="LGUG01000004">
    <property type="protein sequence ID" value="KON97161.1"/>
    <property type="molecule type" value="Genomic_DNA"/>
</dbReference>
<evidence type="ECO:0000313" key="4">
    <source>
        <dbReference type="EMBL" id="KON97161.1"/>
    </source>
</evidence>
<dbReference type="InterPro" id="IPR041490">
    <property type="entry name" value="KstR2_TetR_C"/>
</dbReference>
<evidence type="ECO:0000313" key="5">
    <source>
        <dbReference type="EMBL" id="SDJ97178.1"/>
    </source>
</evidence>
<reference evidence="5 7" key="2">
    <citation type="submission" date="2016-10" db="EMBL/GenBank/DDBJ databases">
        <authorList>
            <person name="de Groot N.N."/>
        </authorList>
    </citation>
    <scope>NUCLEOTIDE SEQUENCE [LARGE SCALE GENOMIC DNA]</scope>
    <source>
        <strain evidence="5 7">DSM 2895</strain>
    </source>
</reference>
<dbReference type="PROSITE" id="PS01081">
    <property type="entry name" value="HTH_TETR_1"/>
    <property type="match status" value="1"/>
</dbReference>
<dbReference type="GeneID" id="42307157"/>
<dbReference type="Pfam" id="PF00440">
    <property type="entry name" value="TetR_N"/>
    <property type="match status" value="1"/>
</dbReference>
<sequence>MKEKLLQQSIELFEKKGFSETSIQDIVDSLGVTKGTFYYYFKSKEQMLMQINLHYINDLLDTQLKIIEHPDKSWQDKLYDVVYMLISRIEKHGASARIFFRELVNLNGEYFEEILHKRDQFRIRFQYLIEQGMKSGEFRDDLRADMMTFSILGSCNWSYMWFRADGPVPEKELARSFLEVFLNGIKK</sequence>
<keyword evidence="6" id="KW-1185">Reference proteome</keyword>
<dbReference type="InterPro" id="IPR036271">
    <property type="entry name" value="Tet_transcr_reg_TetR-rel_C_sf"/>
</dbReference>
<dbReference type="Proteomes" id="UP000182836">
    <property type="component" value="Unassembled WGS sequence"/>
</dbReference>
<dbReference type="InterPro" id="IPR001647">
    <property type="entry name" value="HTH_TetR"/>
</dbReference>
<dbReference type="PATRIC" id="fig|47500.12.peg.2983"/>
<dbReference type="PROSITE" id="PS50977">
    <property type="entry name" value="HTH_TETR_2"/>
    <property type="match status" value="1"/>
</dbReference>
<dbReference type="InterPro" id="IPR009057">
    <property type="entry name" value="Homeodomain-like_sf"/>
</dbReference>
<keyword evidence="1 2" id="KW-0238">DNA-binding</keyword>
<evidence type="ECO:0000259" key="3">
    <source>
        <dbReference type="PROSITE" id="PS50977"/>
    </source>
</evidence>
<proteinExistence type="predicted"/>
<gene>
    <name evidence="4" type="ORF">AF333_18540</name>
    <name evidence="5" type="ORF">SAMN04487909_13445</name>
</gene>
<dbReference type="PANTHER" id="PTHR43479:SF11">
    <property type="entry name" value="ACREF_ENVCD OPERON REPRESSOR-RELATED"/>
    <property type="match status" value="1"/>
</dbReference>
<feature type="DNA-binding region" description="H-T-H motif" evidence="2">
    <location>
        <begin position="22"/>
        <end position="41"/>
    </location>
</feature>
<dbReference type="EMBL" id="FNED01000034">
    <property type="protein sequence ID" value="SDJ97178.1"/>
    <property type="molecule type" value="Genomic_DNA"/>
</dbReference>
<dbReference type="InterPro" id="IPR023772">
    <property type="entry name" value="DNA-bd_HTH_TetR-type_CS"/>
</dbReference>
<dbReference type="SUPFAM" id="SSF46689">
    <property type="entry name" value="Homeodomain-like"/>
    <property type="match status" value="1"/>
</dbReference>
<dbReference type="Proteomes" id="UP000037269">
    <property type="component" value="Unassembled WGS sequence"/>
</dbReference>
<dbReference type="PRINTS" id="PR00455">
    <property type="entry name" value="HTHTETR"/>
</dbReference>
<organism evidence="4 6">
    <name type="scientific">Aneurinibacillus migulanus</name>
    <name type="common">Bacillus migulanus</name>
    <dbReference type="NCBI Taxonomy" id="47500"/>
    <lineage>
        <taxon>Bacteria</taxon>
        <taxon>Bacillati</taxon>
        <taxon>Bacillota</taxon>
        <taxon>Bacilli</taxon>
        <taxon>Bacillales</taxon>
        <taxon>Paenibacillaceae</taxon>
        <taxon>Aneurinibacillus group</taxon>
        <taxon>Aneurinibacillus</taxon>
    </lineage>
</organism>
<evidence type="ECO:0000313" key="7">
    <source>
        <dbReference type="Proteomes" id="UP000182836"/>
    </source>
</evidence>